<dbReference type="AlphaFoldDB" id="A0A059Y2Y4"/>
<dbReference type="GO" id="GO:0015098">
    <property type="term" value="F:molybdate ion transmembrane transporter activity"/>
    <property type="evidence" value="ECO:0007669"/>
    <property type="project" value="InterPro"/>
</dbReference>
<keyword evidence="1" id="KW-0472">Membrane</keyword>
<feature type="transmembrane region" description="Helical" evidence="1">
    <location>
        <begin position="20"/>
        <end position="40"/>
    </location>
</feature>
<evidence type="ECO:0000313" key="2">
    <source>
        <dbReference type="EMBL" id="AIA31847.1"/>
    </source>
</evidence>
<keyword evidence="1" id="KW-0812">Transmembrane</keyword>
<protein>
    <recommendedName>
        <fullName evidence="4">Transporter</fullName>
    </recommendedName>
</protein>
<feature type="transmembrane region" description="Helical" evidence="1">
    <location>
        <begin position="448"/>
        <end position="470"/>
    </location>
</feature>
<dbReference type="RefSeq" id="WP_038505747.1">
    <property type="nucleotide sequence ID" value="NZ_CP007243.1"/>
</dbReference>
<keyword evidence="1" id="KW-1133">Transmembrane helix</keyword>
<evidence type="ECO:0000256" key="1">
    <source>
        <dbReference type="SAM" id="Phobius"/>
    </source>
</evidence>
<dbReference type="InterPro" id="IPR031563">
    <property type="entry name" value="MOT1/MOT2"/>
</dbReference>
<keyword evidence="3" id="KW-1185">Reference proteome</keyword>
<dbReference type="OrthoDB" id="9815995at2"/>
<dbReference type="KEGG" id="lfp:Y981_08895"/>
<sequence>MNGLRVDFPKTGPGSFRVKELWGSLFDLWFLIPIAGLMVVSEQGGSAASLGRDLLVMGGGWLLSAFFFRTSLPLQPLKVWAFLFLILRPTVEVVSLSAVLLGLLLFLSSQFELSSYLEARLSDRSFARIRKSVTLYVWWVTFLAFVLVHVRHFPGRLPLGLASLFPGIYPPPFLSVFLLVLAQFPVTFVNGILATVQERRKDGVLSNSAQKLLTGKNLSCWLGVANLLAGVAGGLPFCHGAGNLWVYRRHGIRSLFPSLFSSTVLTSLGIFLIRGEIPLFSPLVYGAFLAGFLFVEHLLKKETKASMDAPLARDCSRHDPFEIWAMAGGVVSGAIFMGGLPLLLILLLGMNTAGVLLAGGTGERISPVGKDGSGGVVAVRLRKPVVVSEREGLGPNDVYPVSASVVASREVRVHGALPIPFFLKQETTGIEALPERFLRRARKINAEVFMLVLLLSFSFVFDLFPSLLFFSNPGRSCRQKKIYFLLTPLRAP</sequence>
<dbReference type="Pfam" id="PF16983">
    <property type="entry name" value="MFS_MOT1"/>
    <property type="match status" value="1"/>
</dbReference>
<dbReference type="EMBL" id="CP007243">
    <property type="protein sequence ID" value="AIA31847.1"/>
    <property type="molecule type" value="Genomic_DNA"/>
</dbReference>
<evidence type="ECO:0008006" key="4">
    <source>
        <dbReference type="Google" id="ProtNLM"/>
    </source>
</evidence>
<feature type="transmembrane region" description="Helical" evidence="1">
    <location>
        <begin position="255"/>
        <end position="273"/>
    </location>
</feature>
<feature type="transmembrane region" description="Helical" evidence="1">
    <location>
        <begin position="217"/>
        <end position="235"/>
    </location>
</feature>
<evidence type="ECO:0000313" key="3">
    <source>
        <dbReference type="Proteomes" id="UP000027059"/>
    </source>
</evidence>
<name>A0A059Y2Y4_9BACT</name>
<reference evidence="3" key="1">
    <citation type="submission" date="2014-02" db="EMBL/GenBank/DDBJ databases">
        <title>Complete genome sequence and comparative genomic analysis of the nitrogen-fixing bacterium Leptospirillum ferriphilum YSK.</title>
        <authorList>
            <person name="Guo X."/>
            <person name="Yin H."/>
            <person name="Liang Y."/>
            <person name="Hu Q."/>
            <person name="Ma L."/>
            <person name="Xiao Y."/>
            <person name="Zhang X."/>
            <person name="Qiu G."/>
            <person name="Liu X."/>
        </authorList>
    </citation>
    <scope>NUCLEOTIDE SEQUENCE [LARGE SCALE GENOMIC DNA]</scope>
    <source>
        <strain evidence="3">YSK</strain>
    </source>
</reference>
<gene>
    <name evidence="2" type="ORF">Y981_08895</name>
</gene>
<dbReference type="Proteomes" id="UP000027059">
    <property type="component" value="Chromosome"/>
</dbReference>
<dbReference type="HOGENOM" id="CLU_551858_0_0_0"/>
<accession>A0A059Y2Y4</accession>
<organism evidence="2 3">
    <name type="scientific">Leptospirillum ferriphilum YSK</name>
    <dbReference type="NCBI Taxonomy" id="1441628"/>
    <lineage>
        <taxon>Bacteria</taxon>
        <taxon>Pseudomonadati</taxon>
        <taxon>Nitrospirota</taxon>
        <taxon>Nitrospiria</taxon>
        <taxon>Nitrospirales</taxon>
        <taxon>Nitrospiraceae</taxon>
        <taxon>Leptospirillum</taxon>
    </lineage>
</organism>
<proteinExistence type="predicted"/>
<reference evidence="2 3" key="2">
    <citation type="journal article" date="2015" name="Biomed. Res. Int.">
        <title>Effects of Arsenite Resistance on the Growth and Functional Gene Expression of Leptospirillum ferriphilum and Acidithiobacillus thiooxidans in Pure Culture and Coculture.</title>
        <authorList>
            <person name="Jiang H."/>
            <person name="Liang Y."/>
            <person name="Yin H."/>
            <person name="Xiao Y."/>
            <person name="Guo X."/>
            <person name="Xu Y."/>
            <person name="Hu Q."/>
            <person name="Liu H."/>
            <person name="Liu X."/>
        </authorList>
    </citation>
    <scope>NUCLEOTIDE SEQUENCE [LARGE SCALE GENOMIC DNA]</scope>
    <source>
        <strain evidence="2 3">YSK</strain>
    </source>
</reference>
<feature type="transmembrane region" description="Helical" evidence="1">
    <location>
        <begin position="323"/>
        <end position="348"/>
    </location>
</feature>
<feature type="transmembrane region" description="Helical" evidence="1">
    <location>
        <begin position="80"/>
        <end position="107"/>
    </location>
</feature>
<feature type="transmembrane region" description="Helical" evidence="1">
    <location>
        <begin position="280"/>
        <end position="299"/>
    </location>
</feature>
<feature type="transmembrane region" description="Helical" evidence="1">
    <location>
        <begin position="133"/>
        <end position="153"/>
    </location>
</feature>
<feature type="transmembrane region" description="Helical" evidence="1">
    <location>
        <begin position="173"/>
        <end position="196"/>
    </location>
</feature>